<dbReference type="InterPro" id="IPR045721">
    <property type="entry name" value="DUF6075"/>
</dbReference>
<reference evidence="1 2" key="1">
    <citation type="submission" date="2018-08" db="EMBL/GenBank/DDBJ databases">
        <title>A genome reference for cultivated species of the human gut microbiota.</title>
        <authorList>
            <person name="Zou Y."/>
            <person name="Xue W."/>
            <person name="Luo G."/>
        </authorList>
    </citation>
    <scope>NUCLEOTIDE SEQUENCE [LARGE SCALE GENOMIC DNA]</scope>
    <source>
        <strain evidence="1 2">TF01-20-2</strain>
    </source>
</reference>
<sequence length="157" mass="18724">MSKNTALGAEKSKERKITFKNKEHEKFYHTYLSKCRYQDTYHKALVYCLGLSEDTRRNVKRIYDFETGLIKPECLQEGWQTSGSEKIVRIAFNLYTDGTPTTDEYKDTAAQITETRLYSISDIFCTGYARYFWEAIKIRYPDYCFYVDWEDMFYAED</sequence>
<dbReference type="RefSeq" id="WP_118038861.1">
    <property type="nucleotide sequence ID" value="NZ_CAXSNP010000004.1"/>
</dbReference>
<gene>
    <name evidence="1" type="ORF">DXC31_15260</name>
</gene>
<organism evidence="1 2">
    <name type="scientific">Mediterraneibacter gnavus</name>
    <name type="common">Ruminococcus gnavus</name>
    <dbReference type="NCBI Taxonomy" id="33038"/>
    <lineage>
        <taxon>Bacteria</taxon>
        <taxon>Bacillati</taxon>
        <taxon>Bacillota</taxon>
        <taxon>Clostridia</taxon>
        <taxon>Lachnospirales</taxon>
        <taxon>Lachnospiraceae</taxon>
        <taxon>Mediterraneibacter</taxon>
    </lineage>
</organism>
<dbReference type="Pfam" id="PF19552">
    <property type="entry name" value="DUF6075"/>
    <property type="match status" value="1"/>
</dbReference>
<dbReference type="Proteomes" id="UP000260808">
    <property type="component" value="Unassembled WGS sequence"/>
</dbReference>
<name>A0A3E4UXC7_MEDGN</name>
<evidence type="ECO:0000313" key="1">
    <source>
        <dbReference type="EMBL" id="RGM18889.1"/>
    </source>
</evidence>
<proteinExistence type="predicted"/>
<dbReference type="EMBL" id="QSSX01000055">
    <property type="protein sequence ID" value="RGM18889.1"/>
    <property type="molecule type" value="Genomic_DNA"/>
</dbReference>
<dbReference type="AlphaFoldDB" id="A0A3E4UXC7"/>
<comment type="caution">
    <text evidence="1">The sequence shown here is derived from an EMBL/GenBank/DDBJ whole genome shotgun (WGS) entry which is preliminary data.</text>
</comment>
<protein>
    <submittedName>
        <fullName evidence="1">Uncharacterized protein</fullName>
    </submittedName>
</protein>
<accession>A0A3E4UXC7</accession>
<evidence type="ECO:0000313" key="2">
    <source>
        <dbReference type="Proteomes" id="UP000260808"/>
    </source>
</evidence>